<dbReference type="InterPro" id="IPR005162">
    <property type="entry name" value="Retrotrans_gag_dom"/>
</dbReference>
<keyword evidence="1" id="KW-0863">Zinc-finger</keyword>
<dbReference type="PANTHER" id="PTHR34482:SF36">
    <property type="entry name" value="RETROTRANSPOSON GAG DOMAIN-CONTAINING PROTEIN"/>
    <property type="match status" value="1"/>
</dbReference>
<dbReference type="InterPro" id="IPR001878">
    <property type="entry name" value="Znf_CCHC"/>
</dbReference>
<dbReference type="InterPro" id="IPR036875">
    <property type="entry name" value="Znf_CCHC_sf"/>
</dbReference>
<organism evidence="4">
    <name type="scientific">Nymphaea colorata</name>
    <name type="common">pocket water lily</name>
    <dbReference type="NCBI Taxonomy" id="210225"/>
    <lineage>
        <taxon>Eukaryota</taxon>
        <taxon>Viridiplantae</taxon>
        <taxon>Streptophyta</taxon>
        <taxon>Embryophyta</taxon>
        <taxon>Tracheophyta</taxon>
        <taxon>Spermatophyta</taxon>
        <taxon>Magnoliopsida</taxon>
        <taxon>Nymphaeales</taxon>
        <taxon>Nymphaeaceae</taxon>
        <taxon>Nymphaea</taxon>
    </lineage>
</organism>
<gene>
    <name evidence="4" type="ORF">NYM_LOCUS7253</name>
</gene>
<dbReference type="Gramene" id="NC11G0242130.1">
    <property type="protein sequence ID" value="NC11G0242130.1:cds"/>
    <property type="gene ID" value="NC11G0242130"/>
</dbReference>
<evidence type="ECO:0000256" key="2">
    <source>
        <dbReference type="SAM" id="MobiDB-lite"/>
    </source>
</evidence>
<feature type="region of interest" description="Disordered" evidence="2">
    <location>
        <begin position="1"/>
        <end position="39"/>
    </location>
</feature>
<evidence type="ECO:0000313" key="4">
    <source>
        <dbReference type="EMBL" id="VVV71501.1"/>
    </source>
</evidence>
<feature type="compositionally biased region" description="Basic and acidic residues" evidence="2">
    <location>
        <begin position="265"/>
        <end position="287"/>
    </location>
</feature>
<dbReference type="AlphaFoldDB" id="A0A5K0Y0H8"/>
<protein>
    <recommendedName>
        <fullName evidence="3">CCHC-type domain-containing protein</fullName>
    </recommendedName>
</protein>
<feature type="domain" description="CCHC-type" evidence="3">
    <location>
        <begin position="320"/>
        <end position="335"/>
    </location>
</feature>
<evidence type="ECO:0000256" key="1">
    <source>
        <dbReference type="PROSITE-ProRule" id="PRU00047"/>
    </source>
</evidence>
<evidence type="ECO:0000259" key="3">
    <source>
        <dbReference type="PROSITE" id="PS50158"/>
    </source>
</evidence>
<feature type="compositionally biased region" description="Basic residues" evidence="2">
    <location>
        <begin position="11"/>
        <end position="22"/>
    </location>
</feature>
<keyword evidence="1" id="KW-0479">Metal-binding</keyword>
<sequence length="342" mass="39407">MARTRGGSARGRGRGRGPRSTRSRNVETRSTRAGTPVGDNQQQQAFIMNTLHMMTGLMQGLVQNASAGGTSTDTNGTMNGEAKGTTHQQFMSLHPPKFHGKGTADDAEQWIIETEEIFTTLDVPDNKKVRYGTFMLKGDAKEWWRTQREVKFTNHELTWGEFKEASTHAYIPTFTWEKRMQEFLDLQQGSLSLHEYIVKLRHLEKYCPHVYTADADRANKFVRGLKDGLQNQVISSRPRDLDDAIDMATRLEERWNRMQETNKRSEFLRSKLRPDMRSDKVNQGDRFKRQRPSTSRQDEECPTCHRQHPGKPCYREVGACLYCGTRGHFIHECPKKKEAVQR</sequence>
<dbReference type="Pfam" id="PF03732">
    <property type="entry name" value="Retrotrans_gag"/>
    <property type="match status" value="1"/>
</dbReference>
<keyword evidence="1" id="KW-0862">Zinc</keyword>
<dbReference type="GO" id="GO:0003676">
    <property type="term" value="F:nucleic acid binding"/>
    <property type="evidence" value="ECO:0007669"/>
    <property type="project" value="InterPro"/>
</dbReference>
<proteinExistence type="predicted"/>
<reference evidence="4" key="1">
    <citation type="submission" date="2019-09" db="EMBL/GenBank/DDBJ databases">
        <authorList>
            <person name="Zhang L."/>
        </authorList>
    </citation>
    <scope>NUCLEOTIDE SEQUENCE</scope>
</reference>
<accession>A0A5K0Y0H8</accession>
<dbReference type="SUPFAM" id="SSF57756">
    <property type="entry name" value="Retrovirus zinc finger-like domains"/>
    <property type="match status" value="1"/>
</dbReference>
<dbReference type="PROSITE" id="PS50158">
    <property type="entry name" value="ZF_CCHC"/>
    <property type="match status" value="1"/>
</dbReference>
<dbReference type="EMBL" id="LR721776">
    <property type="protein sequence ID" value="VVV71501.1"/>
    <property type="molecule type" value="Genomic_DNA"/>
</dbReference>
<dbReference type="PANTHER" id="PTHR34482">
    <property type="entry name" value="DNA DAMAGE-INDUCIBLE PROTEIN 1-LIKE"/>
    <property type="match status" value="1"/>
</dbReference>
<name>A0A5K0Y0H8_9MAGN</name>
<dbReference type="GO" id="GO:0008270">
    <property type="term" value="F:zinc ion binding"/>
    <property type="evidence" value="ECO:0007669"/>
    <property type="project" value="UniProtKB-KW"/>
</dbReference>
<feature type="region of interest" description="Disordered" evidence="2">
    <location>
        <begin position="265"/>
        <end position="305"/>
    </location>
</feature>